<dbReference type="AlphaFoldDB" id="A0A1H3RTH2"/>
<proteinExistence type="predicted"/>
<feature type="chain" id="PRO_5011564304" evidence="1">
    <location>
        <begin position="26"/>
        <end position="171"/>
    </location>
</feature>
<dbReference type="Proteomes" id="UP000198625">
    <property type="component" value="Unassembled WGS sequence"/>
</dbReference>
<dbReference type="STRING" id="415015.SAMN05660462_02551"/>
<sequence length="171" mass="19780">MKQRRIISIILLVVMIFGMVTSVYAEDITEETDFEKLRNALKKLNTDFKDKNDVDNYLHTYLGRVFTSWQSDNGFHLDYDKLIKGDGFWVYGNDKDVTTEMGQNYDAKGNPVYLGFTRDARMIPNIAHSETKMSSPRPIEIDEYADPSKPYASRVRPFRTVYTDTRAVGEL</sequence>
<organism evidence="2 3">
    <name type="scientific">Proteiniborus ethanoligenes</name>
    <dbReference type="NCBI Taxonomy" id="415015"/>
    <lineage>
        <taxon>Bacteria</taxon>
        <taxon>Bacillati</taxon>
        <taxon>Bacillota</taxon>
        <taxon>Clostridia</taxon>
        <taxon>Eubacteriales</taxon>
        <taxon>Proteiniborus</taxon>
    </lineage>
</organism>
<dbReference type="EMBL" id="FNQE01000031">
    <property type="protein sequence ID" value="SDZ29007.1"/>
    <property type="molecule type" value="Genomic_DNA"/>
</dbReference>
<dbReference type="RefSeq" id="WP_091731975.1">
    <property type="nucleotide sequence ID" value="NZ_FNQE01000031.1"/>
</dbReference>
<evidence type="ECO:0000313" key="3">
    <source>
        <dbReference type="Proteomes" id="UP000198625"/>
    </source>
</evidence>
<accession>A0A1H3RTH2</accession>
<name>A0A1H3RTH2_9FIRM</name>
<protein>
    <submittedName>
        <fullName evidence="2">Uncharacterized protein</fullName>
    </submittedName>
</protein>
<evidence type="ECO:0000313" key="2">
    <source>
        <dbReference type="EMBL" id="SDZ29007.1"/>
    </source>
</evidence>
<gene>
    <name evidence="2" type="ORF">SAMN05660462_02551</name>
</gene>
<evidence type="ECO:0000256" key="1">
    <source>
        <dbReference type="SAM" id="SignalP"/>
    </source>
</evidence>
<reference evidence="2 3" key="1">
    <citation type="submission" date="2016-10" db="EMBL/GenBank/DDBJ databases">
        <authorList>
            <person name="de Groot N.N."/>
        </authorList>
    </citation>
    <scope>NUCLEOTIDE SEQUENCE [LARGE SCALE GENOMIC DNA]</scope>
    <source>
        <strain evidence="2 3">DSM 21650</strain>
    </source>
</reference>
<keyword evidence="1" id="KW-0732">Signal</keyword>
<keyword evidence="3" id="KW-1185">Reference proteome</keyword>
<feature type="signal peptide" evidence="1">
    <location>
        <begin position="1"/>
        <end position="25"/>
    </location>
</feature>